<comment type="caution">
    <text evidence="2">The sequence shown here is derived from an EMBL/GenBank/DDBJ whole genome shotgun (WGS) entry which is preliminary data.</text>
</comment>
<dbReference type="NCBIfam" id="TIGR02242">
    <property type="entry name" value="tail_TIGR02242"/>
    <property type="match status" value="1"/>
</dbReference>
<proteinExistence type="predicted"/>
<dbReference type="InterPro" id="IPR011748">
    <property type="entry name" value="Unchr_phage_tail-like"/>
</dbReference>
<dbReference type="EMBL" id="SNXW01000002">
    <property type="protein sequence ID" value="TDP85785.1"/>
    <property type="molecule type" value="Genomic_DNA"/>
</dbReference>
<keyword evidence="3" id="KW-1185">Reference proteome</keyword>
<dbReference type="OrthoDB" id="370073at2"/>
<accession>A0A4R6RHX0</accession>
<dbReference type="AlphaFoldDB" id="A0A4R6RHX0"/>
<reference evidence="2 3" key="1">
    <citation type="submission" date="2019-03" db="EMBL/GenBank/DDBJ databases">
        <title>Genomic Encyclopedia of Type Strains, Phase IV (KMG-IV): sequencing the most valuable type-strain genomes for metagenomic binning, comparative biology and taxonomic classification.</title>
        <authorList>
            <person name="Goeker M."/>
        </authorList>
    </citation>
    <scope>NUCLEOTIDE SEQUENCE [LARGE SCALE GENOMIC DNA]</scope>
    <source>
        <strain evidence="2 3">DSM 11901</strain>
    </source>
</reference>
<sequence>MQDANGSRFALVLGRQDWGQCRLDAAAWPGQPLLDTLWSDEAESEAAPLAFDAAQASIGLAQRVSRFVPAKGDVAPSTAQRLGAAADANGNIYAIVDGGSRITVRNAGTGRVSTFWPVSTPAPTPEPGAFAPAEPAEPPSPQHFAGLAVTRAHYLVVGVKPVSTPRSGFLVFDLLAGGPPLPLSWPLPWVMSPLDMAARPCGGLAVLDRIGHRVWLLNRRLGMEAVFPVSPLAAHTPPDFQASDGASGADGAGGAPHTPSATPHQPWFTLQTTALGGGHPVAIEVLPDGGVLVLDEAGADGFALVSLYVGGVLQAQASASDVLRVTPVQDRPGLSLRGFDFAFHADGPGSIQRKPPRLVLVSTEGNQAYVFELLWDAAQPHTLQLAAQAGYLPLKRYGGLQLVSRGLAQVEGDTGLLYASEANWLPLVAQRRPRHVPEAALLTVPFDGGDPGCVWHRVMLDACIPAGCRVQVASRWSDDAALLPDLPFTDEPTPLLRPNGSELPWLIEGPGATTDAARGHGTWELLLQGARGRWLQLRLTLQGNELSTPRITTLRAWRPRFSYLQHYLPASYREDAASADFLERFLANFEGQFTALEDRIATARALFDVRSAPADTLDWLAGWLGLVLDPALDEARRRQLIRHAMPLYQYRGTPQALRLAVQLALSPCVPDADFALPARSQEAPRGVRLVEGYLTRSLPPALLGETVVTPDDAPRVVTPGARWTLNEGAEGLHRRWRDWRIARGLAKGADTATRFSPLPPADVPAGTLAAWTAFCQITLGAVPTLASDLDTAWRRWVATGQDAGLGLPLPARWPQSNAAQQSAWRKFIAQLDPLLLRQLRRWQAAVARRHVRIGLYQRDTASTWPAFDVLPPPTELPSNPAALADWALFETRVAPIAARAHRFSVLLPISGPDTDADTVARQVDHARRVVALAKPAHTAFDVKPYWALLRIGQVRLGLDTLLGLGSREPDIAPALVLGSGHVGSARLGAKPAVPNDRILLEC</sequence>
<feature type="region of interest" description="Disordered" evidence="1">
    <location>
        <begin position="238"/>
        <end position="265"/>
    </location>
</feature>
<gene>
    <name evidence="2" type="ORF">EV672_102134</name>
</gene>
<name>A0A4R6RHX0_9BURK</name>
<evidence type="ECO:0000313" key="3">
    <source>
        <dbReference type="Proteomes" id="UP000294593"/>
    </source>
</evidence>
<dbReference type="RefSeq" id="WP_133606735.1">
    <property type="nucleotide sequence ID" value="NZ_SNXW01000002.1"/>
</dbReference>
<organism evidence="2 3">
    <name type="scientific">Aquabacterium commune</name>
    <dbReference type="NCBI Taxonomy" id="70586"/>
    <lineage>
        <taxon>Bacteria</taxon>
        <taxon>Pseudomonadati</taxon>
        <taxon>Pseudomonadota</taxon>
        <taxon>Betaproteobacteria</taxon>
        <taxon>Burkholderiales</taxon>
        <taxon>Aquabacterium</taxon>
    </lineage>
</organism>
<evidence type="ECO:0000256" key="1">
    <source>
        <dbReference type="SAM" id="MobiDB-lite"/>
    </source>
</evidence>
<dbReference type="InterPro" id="IPR006521">
    <property type="entry name" value="Tail_protein_I"/>
</dbReference>
<dbReference type="Pfam" id="PF09684">
    <property type="entry name" value="Tail_P2_I"/>
    <property type="match status" value="1"/>
</dbReference>
<dbReference type="Proteomes" id="UP000294593">
    <property type="component" value="Unassembled WGS sequence"/>
</dbReference>
<evidence type="ECO:0000313" key="2">
    <source>
        <dbReference type="EMBL" id="TDP85785.1"/>
    </source>
</evidence>
<protein>
    <submittedName>
        <fullName evidence="2">Phage tail-like protein</fullName>
    </submittedName>
</protein>
<dbReference type="SUPFAM" id="SSF63829">
    <property type="entry name" value="Calcium-dependent phosphotriesterase"/>
    <property type="match status" value="1"/>
</dbReference>